<name>A0ABD1F172_HYPHA</name>
<dbReference type="PRINTS" id="PR00625">
    <property type="entry name" value="JDOMAIN"/>
</dbReference>
<dbReference type="SUPFAM" id="SSF46565">
    <property type="entry name" value="Chaperone J-domain"/>
    <property type="match status" value="1"/>
</dbReference>
<dbReference type="EMBL" id="JBDJPC010000003">
    <property type="protein sequence ID" value="KAL1508992.1"/>
    <property type="molecule type" value="Genomic_DNA"/>
</dbReference>
<dbReference type="CDD" id="cd10747">
    <property type="entry name" value="DnaJ_C"/>
    <property type="match status" value="1"/>
</dbReference>
<dbReference type="PROSITE" id="PS50076">
    <property type="entry name" value="DNAJ_2"/>
    <property type="match status" value="1"/>
</dbReference>
<dbReference type="SMART" id="SM00271">
    <property type="entry name" value="DnaJ"/>
    <property type="match status" value="1"/>
</dbReference>
<evidence type="ECO:0000313" key="3">
    <source>
        <dbReference type="EMBL" id="KAL1508992.1"/>
    </source>
</evidence>
<dbReference type="Pfam" id="PF01556">
    <property type="entry name" value="DnaJ_C"/>
    <property type="match status" value="1"/>
</dbReference>
<dbReference type="SUPFAM" id="SSF49493">
    <property type="entry name" value="HSP40/DnaJ peptide-binding domain"/>
    <property type="match status" value="2"/>
</dbReference>
<evidence type="ECO:0000256" key="1">
    <source>
        <dbReference type="ARBA" id="ARBA00023186"/>
    </source>
</evidence>
<gene>
    <name evidence="3" type="ORF">ABEB36_003801</name>
</gene>
<accession>A0ABD1F172</accession>
<dbReference type="InterPro" id="IPR051339">
    <property type="entry name" value="DnaJ_subfamily_B"/>
</dbReference>
<dbReference type="PANTHER" id="PTHR24078">
    <property type="entry name" value="DNAJ HOMOLOG SUBFAMILY C MEMBER"/>
    <property type="match status" value="1"/>
</dbReference>
<dbReference type="PROSITE" id="PS00636">
    <property type="entry name" value="DNAJ_1"/>
    <property type="match status" value="1"/>
</dbReference>
<organism evidence="3 4">
    <name type="scientific">Hypothenemus hampei</name>
    <name type="common">Coffee berry borer</name>
    <dbReference type="NCBI Taxonomy" id="57062"/>
    <lineage>
        <taxon>Eukaryota</taxon>
        <taxon>Metazoa</taxon>
        <taxon>Ecdysozoa</taxon>
        <taxon>Arthropoda</taxon>
        <taxon>Hexapoda</taxon>
        <taxon>Insecta</taxon>
        <taxon>Pterygota</taxon>
        <taxon>Neoptera</taxon>
        <taxon>Endopterygota</taxon>
        <taxon>Coleoptera</taxon>
        <taxon>Polyphaga</taxon>
        <taxon>Cucujiformia</taxon>
        <taxon>Curculionidae</taxon>
        <taxon>Scolytinae</taxon>
        <taxon>Hypothenemus</taxon>
    </lineage>
</organism>
<dbReference type="InterPro" id="IPR002939">
    <property type="entry name" value="DnaJ_C"/>
</dbReference>
<dbReference type="CDD" id="cd06257">
    <property type="entry name" value="DnaJ"/>
    <property type="match status" value="1"/>
</dbReference>
<keyword evidence="1" id="KW-0143">Chaperone</keyword>
<dbReference type="Proteomes" id="UP001566132">
    <property type="component" value="Unassembled WGS sequence"/>
</dbReference>
<dbReference type="FunFam" id="2.60.260.20:FF:000002">
    <property type="entry name" value="Dnaj homolog subfamily b member"/>
    <property type="match status" value="1"/>
</dbReference>
<dbReference type="InterPro" id="IPR036869">
    <property type="entry name" value="J_dom_sf"/>
</dbReference>
<dbReference type="Pfam" id="PF00226">
    <property type="entry name" value="DnaJ"/>
    <property type="match status" value="1"/>
</dbReference>
<dbReference type="AlphaFoldDB" id="A0ABD1F172"/>
<feature type="domain" description="J" evidence="2">
    <location>
        <begin position="4"/>
        <end position="68"/>
    </location>
</feature>
<evidence type="ECO:0000313" key="4">
    <source>
        <dbReference type="Proteomes" id="UP001566132"/>
    </source>
</evidence>
<comment type="caution">
    <text evidence="3">The sequence shown here is derived from an EMBL/GenBank/DDBJ whole genome shotgun (WGS) entry which is preliminary data.</text>
</comment>
<keyword evidence="4" id="KW-1185">Reference proteome</keyword>
<dbReference type="PANTHER" id="PTHR24078:SF519">
    <property type="entry name" value="DNAJ HOMOLOG SUBFAMILY B MEMBER 13"/>
    <property type="match status" value="1"/>
</dbReference>
<dbReference type="InterPro" id="IPR018253">
    <property type="entry name" value="DnaJ_domain_CS"/>
</dbReference>
<dbReference type="FunFam" id="2.60.260.20:FF:000006">
    <property type="entry name" value="DnaJ subfamily B member 13"/>
    <property type="match status" value="1"/>
</dbReference>
<reference evidence="3 4" key="1">
    <citation type="submission" date="2024-05" db="EMBL/GenBank/DDBJ databases">
        <title>Genetic variation in Jamaican populations of the coffee berry borer (Hypothenemus hampei).</title>
        <authorList>
            <person name="Errbii M."/>
            <person name="Myrie A."/>
        </authorList>
    </citation>
    <scope>NUCLEOTIDE SEQUENCE [LARGE SCALE GENOMIC DNA]</scope>
    <source>
        <strain evidence="3">JA-Hopewell-2020-01-JO</strain>
        <tissue evidence="3">Whole body</tissue>
    </source>
</reference>
<dbReference type="Gene3D" id="1.10.287.110">
    <property type="entry name" value="DnaJ domain"/>
    <property type="match status" value="1"/>
</dbReference>
<dbReference type="InterPro" id="IPR008971">
    <property type="entry name" value="HSP40/DnaJ_pept-bd"/>
</dbReference>
<sequence length="347" mass="39468">MGVDYYGVLQIPRTSTDLEIKKAYRNLALEFNSERCKNPQSYQVFSLIGEAYEVLTNTLLRAVFDQYGEEGLKRGVPGPDGYIPAYHYHNDPMLTYKEFFGTTSPYADLLDVLKDPPQLCKTTSGLEVCKKQPPIRHPLLLSLHEVFFGGVKKMKIHRLVFINANRDKTDICEKILTIPIKPGIRAGTEISFPNEGDQNPAHIPADVIFTIEDRPHEIFLRQEDDLILTTRLTLEEALMGTVITVHTIDHRIIRIPITDVVNPAYEKIVENEGLPILDRYPARGNLILRFEIEFPLYLTRASKDILKKAFLVSKTGSEGPNRYESINKIVLADKILRVDPDEQLPPI</sequence>
<dbReference type="InterPro" id="IPR001623">
    <property type="entry name" value="DnaJ_domain"/>
</dbReference>
<dbReference type="FunFam" id="1.10.287.110:FF:000106">
    <property type="entry name" value="Putative heat shock protein-like protein"/>
    <property type="match status" value="1"/>
</dbReference>
<proteinExistence type="predicted"/>
<evidence type="ECO:0000259" key="2">
    <source>
        <dbReference type="PROSITE" id="PS50076"/>
    </source>
</evidence>
<dbReference type="Gene3D" id="2.60.260.20">
    <property type="entry name" value="Urease metallochaperone UreE, N-terminal domain"/>
    <property type="match status" value="2"/>
</dbReference>
<protein>
    <recommendedName>
        <fullName evidence="2">J domain-containing protein</fullName>
    </recommendedName>
</protein>